<evidence type="ECO:0000256" key="1">
    <source>
        <dbReference type="ARBA" id="ARBA00006721"/>
    </source>
</evidence>
<organism evidence="5 6">
    <name type="scientific">Acaulospora morrowiae</name>
    <dbReference type="NCBI Taxonomy" id="94023"/>
    <lineage>
        <taxon>Eukaryota</taxon>
        <taxon>Fungi</taxon>
        <taxon>Fungi incertae sedis</taxon>
        <taxon>Mucoromycota</taxon>
        <taxon>Glomeromycotina</taxon>
        <taxon>Glomeromycetes</taxon>
        <taxon>Diversisporales</taxon>
        <taxon>Acaulosporaceae</taxon>
        <taxon>Acaulospora</taxon>
    </lineage>
</organism>
<dbReference type="AlphaFoldDB" id="A0A9N9B9L1"/>
<gene>
    <name evidence="5" type="ORF">AMORRO_LOCUS5990</name>
</gene>
<dbReference type="InterPro" id="IPR002654">
    <property type="entry name" value="Glyco_trans_25"/>
</dbReference>
<dbReference type="Proteomes" id="UP000789342">
    <property type="component" value="Unassembled WGS sequence"/>
</dbReference>
<dbReference type="InterPro" id="IPR050757">
    <property type="entry name" value="Collagen_mod_GT25"/>
</dbReference>
<sequence length="271" mass="31064">MVFTELGLHSNEYKSSFSKTVANTASNTTSYTFSGTTTIKNYDRTLGFEHIYVVHLEHRKDRLFKMMAIEKELDVDFEFFPAVNLNDSETLNKYHHFHHKNPNHKACYVSHYRILDSIVSKGYKSSLILEDDVDMEVNFLSLVKNVFRLLPSDWEIIYFGHCNRGEDRGDFIGEALDFKVYKSSSPACTHGYAVSLTGAKKLFRELINGSLPYDLQIRIPIRSGKFKSYTLIPSAIIQWVYGNPSDISPNGASWTYHLKQSIMQSLGFKAE</sequence>
<evidence type="ECO:0000313" key="5">
    <source>
        <dbReference type="EMBL" id="CAG8560402.1"/>
    </source>
</evidence>
<dbReference type="EMBL" id="CAJVPV010003812">
    <property type="protein sequence ID" value="CAG8560402.1"/>
    <property type="molecule type" value="Genomic_DNA"/>
</dbReference>
<comment type="similarity">
    <text evidence="1">Belongs to the glycosyltransferase 25 family.</text>
</comment>
<dbReference type="PANTHER" id="PTHR10730:SF53">
    <property type="entry name" value="GLYCOSYLTRANSFERASE 25 FAMILY MEMBER"/>
    <property type="match status" value="1"/>
</dbReference>
<dbReference type="OrthoDB" id="2326236at2759"/>
<evidence type="ECO:0000256" key="2">
    <source>
        <dbReference type="ARBA" id="ARBA00022676"/>
    </source>
</evidence>
<feature type="domain" description="Glycosyl transferase family 25" evidence="4">
    <location>
        <begin position="49"/>
        <end position="214"/>
    </location>
</feature>
<proteinExistence type="inferred from homology"/>
<dbReference type="CDD" id="cd06532">
    <property type="entry name" value="Glyco_transf_25"/>
    <property type="match status" value="1"/>
</dbReference>
<keyword evidence="3" id="KW-0808">Transferase</keyword>
<name>A0A9N9B9L1_9GLOM</name>
<keyword evidence="2" id="KW-0328">Glycosyltransferase</keyword>
<dbReference type="GO" id="GO:0016740">
    <property type="term" value="F:transferase activity"/>
    <property type="evidence" value="ECO:0007669"/>
    <property type="project" value="UniProtKB-KW"/>
</dbReference>
<dbReference type="Pfam" id="PF01755">
    <property type="entry name" value="Glyco_transf_25"/>
    <property type="match status" value="1"/>
</dbReference>
<evidence type="ECO:0000313" key="6">
    <source>
        <dbReference type="Proteomes" id="UP000789342"/>
    </source>
</evidence>
<dbReference type="PANTHER" id="PTHR10730">
    <property type="entry name" value="PROCOLLAGEN-LYSINE,2-OXOGLUTARATE 5-DIOXYGENASE/GLYCOSYLTRANSFERASE 25 FAMILY MEMBER"/>
    <property type="match status" value="1"/>
</dbReference>
<protein>
    <submittedName>
        <fullName evidence="5">8142_t:CDS:1</fullName>
    </submittedName>
</protein>
<keyword evidence="6" id="KW-1185">Reference proteome</keyword>
<evidence type="ECO:0000259" key="4">
    <source>
        <dbReference type="Pfam" id="PF01755"/>
    </source>
</evidence>
<evidence type="ECO:0000256" key="3">
    <source>
        <dbReference type="ARBA" id="ARBA00022679"/>
    </source>
</evidence>
<comment type="caution">
    <text evidence="5">The sequence shown here is derived from an EMBL/GenBank/DDBJ whole genome shotgun (WGS) entry which is preliminary data.</text>
</comment>
<reference evidence="5" key="1">
    <citation type="submission" date="2021-06" db="EMBL/GenBank/DDBJ databases">
        <authorList>
            <person name="Kallberg Y."/>
            <person name="Tangrot J."/>
            <person name="Rosling A."/>
        </authorList>
    </citation>
    <scope>NUCLEOTIDE SEQUENCE</scope>
    <source>
        <strain evidence="5">CL551</strain>
    </source>
</reference>
<accession>A0A9N9B9L1</accession>